<comment type="caution">
    <text evidence="3">The sequence shown here is derived from an EMBL/GenBank/DDBJ whole genome shotgun (WGS) entry which is preliminary data.</text>
</comment>
<protein>
    <submittedName>
        <fullName evidence="3">ATPase</fullName>
    </submittedName>
</protein>
<dbReference type="SUPFAM" id="SSF55961">
    <property type="entry name" value="Bet v1-like"/>
    <property type="match status" value="1"/>
</dbReference>
<dbReference type="RefSeq" id="WP_284292530.1">
    <property type="nucleotide sequence ID" value="NZ_BSUK01000001.1"/>
</dbReference>
<reference evidence="4" key="1">
    <citation type="journal article" date="2019" name="Int. J. Syst. Evol. Microbiol.">
        <title>The Global Catalogue of Microorganisms (GCM) 10K type strain sequencing project: providing services to taxonomists for standard genome sequencing and annotation.</title>
        <authorList>
            <consortium name="The Broad Institute Genomics Platform"/>
            <consortium name="The Broad Institute Genome Sequencing Center for Infectious Disease"/>
            <person name="Wu L."/>
            <person name="Ma J."/>
        </authorList>
    </citation>
    <scope>NUCLEOTIDE SEQUENCE [LARGE SCALE GENOMIC DNA]</scope>
    <source>
        <strain evidence="4">NBRC 106348</strain>
    </source>
</reference>
<evidence type="ECO:0000256" key="1">
    <source>
        <dbReference type="ARBA" id="ARBA00006817"/>
    </source>
</evidence>
<dbReference type="Gene3D" id="3.30.530.20">
    <property type="match status" value="1"/>
</dbReference>
<feature type="domain" description="Activator of Hsp90 ATPase homologue 1/2-like C-terminal" evidence="2">
    <location>
        <begin position="47"/>
        <end position="163"/>
    </location>
</feature>
<dbReference type="InterPro" id="IPR013538">
    <property type="entry name" value="ASHA1/2-like_C"/>
</dbReference>
<organism evidence="3 4">
    <name type="scientific">Luteimicrobium album</name>
    <dbReference type="NCBI Taxonomy" id="1054550"/>
    <lineage>
        <taxon>Bacteria</taxon>
        <taxon>Bacillati</taxon>
        <taxon>Actinomycetota</taxon>
        <taxon>Actinomycetes</taxon>
        <taxon>Micrococcales</taxon>
        <taxon>Luteimicrobium</taxon>
    </lineage>
</organism>
<evidence type="ECO:0000313" key="3">
    <source>
        <dbReference type="EMBL" id="GMA23539.1"/>
    </source>
</evidence>
<dbReference type="Proteomes" id="UP001157091">
    <property type="component" value="Unassembled WGS sequence"/>
</dbReference>
<sequence length="225" mass="23804">MSDAPAPEQPTPSGGPLSTVARTVDVREEDGALRDEVVLAITLPHDIDAVWPAVTEASRISSWFVPVSGDLADGGHYQLEGNASGTVLDCRPPHRFRITWEFGDETSWVTVGLEREESESGDDDATRLTLSHLLPRAPQWDAYGPGAVGIGWDLALVGLVRYLATRSSRTAQDATAWLASPDGVAFVRHSGREWGHAHAASGVEEGAALAAAGRTVAAYLGEPGS</sequence>
<dbReference type="EMBL" id="BSUK01000001">
    <property type="protein sequence ID" value="GMA23539.1"/>
    <property type="molecule type" value="Genomic_DNA"/>
</dbReference>
<proteinExistence type="inferred from homology"/>
<comment type="similarity">
    <text evidence="1">Belongs to the AHA1 family.</text>
</comment>
<accession>A0ABQ6I191</accession>
<evidence type="ECO:0000259" key="2">
    <source>
        <dbReference type="Pfam" id="PF08327"/>
    </source>
</evidence>
<name>A0ABQ6I191_9MICO</name>
<dbReference type="Pfam" id="PF08327">
    <property type="entry name" value="AHSA1"/>
    <property type="match status" value="1"/>
</dbReference>
<evidence type="ECO:0000313" key="4">
    <source>
        <dbReference type="Proteomes" id="UP001157091"/>
    </source>
</evidence>
<keyword evidence="4" id="KW-1185">Reference proteome</keyword>
<gene>
    <name evidence="3" type="ORF">GCM10025864_12980</name>
</gene>
<dbReference type="InterPro" id="IPR023393">
    <property type="entry name" value="START-like_dom_sf"/>
</dbReference>